<proteinExistence type="predicted"/>
<accession>A0A1X2LY58</accession>
<name>A0A1X2LY58_9MYCO</name>
<dbReference type="OrthoDB" id="4650283at2"/>
<feature type="region of interest" description="Disordered" evidence="1">
    <location>
        <begin position="1"/>
        <end position="23"/>
    </location>
</feature>
<dbReference type="AlphaFoldDB" id="A0A1X2LY58"/>
<organism evidence="2 3">
    <name type="scientific">Mycobacterium decipiens</name>
    <dbReference type="NCBI Taxonomy" id="1430326"/>
    <lineage>
        <taxon>Bacteria</taxon>
        <taxon>Bacillati</taxon>
        <taxon>Actinomycetota</taxon>
        <taxon>Actinomycetes</taxon>
        <taxon>Mycobacteriales</taxon>
        <taxon>Mycobacteriaceae</taxon>
        <taxon>Mycobacterium</taxon>
    </lineage>
</organism>
<protein>
    <submittedName>
        <fullName evidence="2">Uncharacterized protein</fullName>
    </submittedName>
</protein>
<dbReference type="SUPFAM" id="SSF51197">
    <property type="entry name" value="Clavaminate synthase-like"/>
    <property type="match status" value="1"/>
</dbReference>
<feature type="compositionally biased region" description="Polar residues" evidence="1">
    <location>
        <begin position="1"/>
        <end position="20"/>
    </location>
</feature>
<dbReference type="EMBL" id="NCXP01000004">
    <property type="protein sequence ID" value="OSC42140.1"/>
    <property type="molecule type" value="Genomic_DNA"/>
</dbReference>
<comment type="caution">
    <text evidence="2">The sequence shown here is derived from an EMBL/GenBank/DDBJ whole genome shotgun (WGS) entry which is preliminary data.</text>
</comment>
<dbReference type="Gene3D" id="2.60.120.620">
    <property type="entry name" value="q2cbj1_9rhob like domain"/>
    <property type="match status" value="1"/>
</dbReference>
<reference evidence="2 3" key="1">
    <citation type="submission" date="2017-04" db="EMBL/GenBank/DDBJ databases">
        <title>The new phylogeny of genus Mycobacterium.</title>
        <authorList>
            <person name="Tortoli E."/>
            <person name="Trovato A."/>
            <person name="Cirillo D.M."/>
        </authorList>
    </citation>
    <scope>NUCLEOTIDE SEQUENCE [LARGE SCALE GENOMIC DNA]</scope>
    <source>
        <strain evidence="2 3">TBL 1200985</strain>
    </source>
</reference>
<sequence length="614" mass="68784">MHISRNISSPGRAATTQSPPDISDGIQLTRFTADDILPLDFAPPIGPELVAADELPAAWAYKRFRDLDDKESYRRTLLQELTNALAARGSQIAAITTTALRNLIDQMAEQGAVVLADIVESADFLKLVARYDEIMAREGSGSFIHRFVDLRRSVGLLTDPEVNRPLLHPLMITLISYAVGGPIRMVDARAKDAEPLSVLAQDNMLHIDNTPFNDEYKILVTWRRGTAQGPAGQNFTFLPGTHKLARTCFVNEAGVPWSSENASIFTTTDSIRKVFDAQLRLGGQDKPTVIEVTDSERPLSTVFAAGSLVHHRFRTAFGKARSCVILAFHRVADNPGRLVSDITDTSDASLSELLTSGAPDESYQRRFIASLCAAADEIAELLVKWEESPQRRVPLPLQAKQIDGTRFEEWISAATEAPEVAEIRNREQPIPYGEVLSPEEFFDLIWRLMRFDKHGPLDLILYQDNREEPRKWARNLIREMSADRLYERLLGWRAHMDQHRPADCLGPQQIHTLISQVLETLPLDGNQTPPVDWHNDLLGMSHATAARSVKHLLEDVAEALLRCEDMPAYLSTSLFAFWAVDSAYSLDGRRNAVVHDCARRLLRHYLMLSLTSLQ</sequence>
<keyword evidence="3" id="KW-1185">Reference proteome</keyword>
<dbReference type="STRING" id="1430326.B8W66_05530"/>
<gene>
    <name evidence="2" type="ORF">B8W66_05530</name>
</gene>
<dbReference type="RefSeq" id="WP_085324179.1">
    <property type="nucleotide sequence ID" value="NZ_NCXP01000004.1"/>
</dbReference>
<evidence type="ECO:0000256" key="1">
    <source>
        <dbReference type="SAM" id="MobiDB-lite"/>
    </source>
</evidence>
<evidence type="ECO:0000313" key="3">
    <source>
        <dbReference type="Proteomes" id="UP000193247"/>
    </source>
</evidence>
<dbReference type="Proteomes" id="UP000193247">
    <property type="component" value="Unassembled WGS sequence"/>
</dbReference>
<evidence type="ECO:0000313" key="2">
    <source>
        <dbReference type="EMBL" id="OSC42140.1"/>
    </source>
</evidence>